<dbReference type="PROSITE" id="PS00178">
    <property type="entry name" value="AA_TRNA_LIGASE_I"/>
    <property type="match status" value="1"/>
</dbReference>
<dbReference type="SUPFAM" id="SSF55174">
    <property type="entry name" value="Alpha-L RNA-binding motif"/>
    <property type="match status" value="1"/>
</dbReference>
<dbReference type="AlphaFoldDB" id="A0A1G1Y1X0"/>
<keyword evidence="5 10" id="KW-0648">Protein biosynthesis</keyword>
<dbReference type="EMBL" id="MHIE01000006">
    <property type="protein sequence ID" value="OGY46231.1"/>
    <property type="molecule type" value="Genomic_DNA"/>
</dbReference>
<dbReference type="InterPro" id="IPR001412">
    <property type="entry name" value="aa-tRNA-synth_I_CS"/>
</dbReference>
<dbReference type="CDD" id="cd00165">
    <property type="entry name" value="S4"/>
    <property type="match status" value="1"/>
</dbReference>
<dbReference type="EC" id="6.1.1.1" evidence="1 8"/>
<dbReference type="GO" id="GO:0005524">
    <property type="term" value="F:ATP binding"/>
    <property type="evidence" value="ECO:0007669"/>
    <property type="project" value="UniProtKB-KW"/>
</dbReference>
<evidence type="ECO:0000256" key="5">
    <source>
        <dbReference type="ARBA" id="ARBA00022917"/>
    </source>
</evidence>
<dbReference type="InterPro" id="IPR002305">
    <property type="entry name" value="aa-tRNA-synth_Ic"/>
</dbReference>
<dbReference type="Gene3D" id="3.10.290.10">
    <property type="entry name" value="RNA-binding S4 domain"/>
    <property type="match status" value="1"/>
</dbReference>
<dbReference type="CDD" id="cd00805">
    <property type="entry name" value="TyrRS_core"/>
    <property type="match status" value="1"/>
</dbReference>
<name>A0A1G1Y1X0_9BACT</name>
<evidence type="ECO:0000256" key="4">
    <source>
        <dbReference type="ARBA" id="ARBA00022840"/>
    </source>
</evidence>
<keyword evidence="3 10" id="KW-0547">Nucleotide-binding</keyword>
<proteinExistence type="inferred from homology"/>
<comment type="similarity">
    <text evidence="10">Belongs to the class-I aminoacyl-tRNA synthetase family.</text>
</comment>
<evidence type="ECO:0000256" key="7">
    <source>
        <dbReference type="ARBA" id="ARBA00048248"/>
    </source>
</evidence>
<evidence type="ECO:0000256" key="8">
    <source>
        <dbReference type="NCBIfam" id="TIGR00234"/>
    </source>
</evidence>
<evidence type="ECO:0000313" key="13">
    <source>
        <dbReference type="Proteomes" id="UP000178240"/>
    </source>
</evidence>
<accession>A0A1G1Y1X0</accession>
<dbReference type="Gene3D" id="1.10.240.10">
    <property type="entry name" value="Tyrosyl-Transfer RNA Synthetase"/>
    <property type="match status" value="1"/>
</dbReference>
<evidence type="ECO:0000256" key="3">
    <source>
        <dbReference type="ARBA" id="ARBA00022741"/>
    </source>
</evidence>
<dbReference type="GO" id="GO:0005829">
    <property type="term" value="C:cytosol"/>
    <property type="evidence" value="ECO:0007669"/>
    <property type="project" value="TreeGrafter"/>
</dbReference>
<dbReference type="NCBIfam" id="TIGR00234">
    <property type="entry name" value="tyrS"/>
    <property type="match status" value="1"/>
</dbReference>
<keyword evidence="9" id="KW-0694">RNA-binding</keyword>
<evidence type="ECO:0000256" key="2">
    <source>
        <dbReference type="ARBA" id="ARBA00022598"/>
    </source>
</evidence>
<dbReference type="GO" id="GO:0006437">
    <property type="term" value="P:tyrosyl-tRNA aminoacylation"/>
    <property type="evidence" value="ECO:0007669"/>
    <property type="project" value="UniProtKB-UniRule"/>
</dbReference>
<dbReference type="PROSITE" id="PS50889">
    <property type="entry name" value="S4"/>
    <property type="match status" value="1"/>
</dbReference>
<dbReference type="Proteomes" id="UP000178240">
    <property type="component" value="Unassembled WGS sequence"/>
</dbReference>
<dbReference type="InterPro" id="IPR002942">
    <property type="entry name" value="S4_RNA-bd"/>
</dbReference>
<sequence length="397" mass="45225">MAKPDEKKINELLTRGVEAIYPSRPELEKVLRSGKKLRLYHGIDPTGPTLHLGHLVQLLKLRQFQDLNHEVIILIGDFTATIGDPSDQNSARKILTRQQVLKNSKDYKSQIYKILDQKKVIFRYNSEWLDKLKFEDLIKLSSQFTAQQTLARSMFKKRMAEGKDLYINEFLYPVFQAYDSVVLDVDLEIGGNDQMFNMLAGRTLMKKTKNKEKFVLTTKLLEDPTGKKMGKTTGNMVSLADQPTEVYGKIMSWPDSLILTGFELITQVPLAEINQLKADLAGGRNPKLLKMLLAYELIQLYWGKSAAIKAEESFKQVFEEKLNPDEIKIVHAKSKNIIDVLEETKLASSKSEARRLISQGGIRVDGKVVKDQNFEIGKIDQDGVVIQKGKRHFVKIK</sequence>
<dbReference type="GO" id="GO:0003723">
    <property type="term" value="F:RNA binding"/>
    <property type="evidence" value="ECO:0007669"/>
    <property type="project" value="UniProtKB-KW"/>
</dbReference>
<dbReference type="PRINTS" id="PR01040">
    <property type="entry name" value="TRNASYNTHTYR"/>
</dbReference>
<dbReference type="Gene3D" id="3.40.50.620">
    <property type="entry name" value="HUPs"/>
    <property type="match status" value="1"/>
</dbReference>
<evidence type="ECO:0000256" key="6">
    <source>
        <dbReference type="ARBA" id="ARBA00023146"/>
    </source>
</evidence>
<dbReference type="InterPro" id="IPR014729">
    <property type="entry name" value="Rossmann-like_a/b/a_fold"/>
</dbReference>
<protein>
    <recommendedName>
        <fullName evidence="1 8">Tyrosine--tRNA ligase</fullName>
        <ecNumber evidence="1 8">6.1.1.1</ecNumber>
    </recommendedName>
</protein>
<comment type="catalytic activity">
    <reaction evidence="7">
        <text>tRNA(Tyr) + L-tyrosine + ATP = L-tyrosyl-tRNA(Tyr) + AMP + diphosphate + H(+)</text>
        <dbReference type="Rhea" id="RHEA:10220"/>
        <dbReference type="Rhea" id="RHEA-COMP:9706"/>
        <dbReference type="Rhea" id="RHEA-COMP:9707"/>
        <dbReference type="ChEBI" id="CHEBI:15378"/>
        <dbReference type="ChEBI" id="CHEBI:30616"/>
        <dbReference type="ChEBI" id="CHEBI:33019"/>
        <dbReference type="ChEBI" id="CHEBI:58315"/>
        <dbReference type="ChEBI" id="CHEBI:78442"/>
        <dbReference type="ChEBI" id="CHEBI:78536"/>
        <dbReference type="ChEBI" id="CHEBI:456215"/>
        <dbReference type="EC" id="6.1.1.1"/>
    </reaction>
</comment>
<feature type="domain" description="RNA-binding S4" evidence="11">
    <location>
        <begin position="335"/>
        <end position="395"/>
    </location>
</feature>
<keyword evidence="4 10" id="KW-0067">ATP-binding</keyword>
<evidence type="ECO:0000313" key="12">
    <source>
        <dbReference type="EMBL" id="OGY46231.1"/>
    </source>
</evidence>
<dbReference type="PANTHER" id="PTHR11766:SF1">
    <property type="entry name" value="TYROSINE--TRNA LIGASE"/>
    <property type="match status" value="1"/>
</dbReference>
<evidence type="ECO:0000256" key="10">
    <source>
        <dbReference type="RuleBase" id="RU363036"/>
    </source>
</evidence>
<dbReference type="GO" id="GO:0004831">
    <property type="term" value="F:tyrosine-tRNA ligase activity"/>
    <property type="evidence" value="ECO:0007669"/>
    <property type="project" value="UniProtKB-UniRule"/>
</dbReference>
<evidence type="ECO:0000256" key="1">
    <source>
        <dbReference type="ARBA" id="ARBA00013160"/>
    </source>
</evidence>
<comment type="caution">
    <text evidence="12">The sequence shown here is derived from an EMBL/GenBank/DDBJ whole genome shotgun (WGS) entry which is preliminary data.</text>
</comment>
<evidence type="ECO:0000259" key="11">
    <source>
        <dbReference type="SMART" id="SM00363"/>
    </source>
</evidence>
<reference evidence="12 13" key="1">
    <citation type="journal article" date="2016" name="Nat. Commun.">
        <title>Thousands of microbial genomes shed light on interconnected biogeochemical processes in an aquifer system.</title>
        <authorList>
            <person name="Anantharaman K."/>
            <person name="Brown C.T."/>
            <person name="Hug L.A."/>
            <person name="Sharon I."/>
            <person name="Castelle C.J."/>
            <person name="Probst A.J."/>
            <person name="Thomas B.C."/>
            <person name="Singh A."/>
            <person name="Wilkins M.J."/>
            <person name="Karaoz U."/>
            <person name="Brodie E.L."/>
            <person name="Williams K.H."/>
            <person name="Hubbard S.S."/>
            <person name="Banfield J.F."/>
        </authorList>
    </citation>
    <scope>NUCLEOTIDE SEQUENCE [LARGE SCALE GENOMIC DNA]</scope>
</reference>
<evidence type="ECO:0000256" key="9">
    <source>
        <dbReference type="PROSITE-ProRule" id="PRU00182"/>
    </source>
</evidence>
<dbReference type="SMART" id="SM00363">
    <property type="entry name" value="S4"/>
    <property type="match status" value="1"/>
</dbReference>
<dbReference type="Pfam" id="PF00579">
    <property type="entry name" value="tRNA-synt_1b"/>
    <property type="match status" value="1"/>
</dbReference>
<keyword evidence="2 10" id="KW-0436">Ligase</keyword>
<dbReference type="STRING" id="1797535.A2744_04515"/>
<dbReference type="InterPro" id="IPR024088">
    <property type="entry name" value="Tyr-tRNA-ligase_bac-type"/>
</dbReference>
<dbReference type="InterPro" id="IPR002307">
    <property type="entry name" value="Tyr-tRNA-ligase"/>
</dbReference>
<dbReference type="PANTHER" id="PTHR11766">
    <property type="entry name" value="TYROSYL-TRNA SYNTHETASE"/>
    <property type="match status" value="1"/>
</dbReference>
<keyword evidence="6 10" id="KW-0030">Aminoacyl-tRNA synthetase</keyword>
<dbReference type="InterPro" id="IPR036986">
    <property type="entry name" value="S4_RNA-bd_sf"/>
</dbReference>
<dbReference type="Pfam" id="PF01479">
    <property type="entry name" value="S4"/>
    <property type="match status" value="1"/>
</dbReference>
<organism evidence="12 13">
    <name type="scientific">Candidatus Buchananbacteria bacterium RIFCSPHIGHO2_01_FULL_44_11</name>
    <dbReference type="NCBI Taxonomy" id="1797535"/>
    <lineage>
        <taxon>Bacteria</taxon>
        <taxon>Candidatus Buchananiibacteriota</taxon>
    </lineage>
</organism>
<gene>
    <name evidence="12" type="ORF">A2744_04515</name>
</gene>
<dbReference type="SUPFAM" id="SSF52374">
    <property type="entry name" value="Nucleotidylyl transferase"/>
    <property type="match status" value="1"/>
</dbReference>